<evidence type="ECO:0000313" key="6">
    <source>
        <dbReference type="EMBL" id="KIM97107.1"/>
    </source>
</evidence>
<dbReference type="Proteomes" id="UP000054321">
    <property type="component" value="Unassembled WGS sequence"/>
</dbReference>
<dbReference type="Pfam" id="PF00172">
    <property type="entry name" value="Zn_clus"/>
    <property type="match status" value="1"/>
</dbReference>
<comment type="similarity">
    <text evidence="1">Belongs to the NmrA-type oxidoreductase family. Isoflavone reductase subfamily.</text>
</comment>
<keyword evidence="7" id="KW-1185">Reference proteome</keyword>
<organism evidence="6 7">
    <name type="scientific">Oidiodendron maius (strain Zn)</name>
    <dbReference type="NCBI Taxonomy" id="913774"/>
    <lineage>
        <taxon>Eukaryota</taxon>
        <taxon>Fungi</taxon>
        <taxon>Dikarya</taxon>
        <taxon>Ascomycota</taxon>
        <taxon>Pezizomycotina</taxon>
        <taxon>Leotiomycetes</taxon>
        <taxon>Leotiomycetes incertae sedis</taxon>
        <taxon>Myxotrichaceae</taxon>
        <taxon>Oidiodendron</taxon>
    </lineage>
</organism>
<evidence type="ECO:0000313" key="7">
    <source>
        <dbReference type="Proteomes" id="UP000054321"/>
    </source>
</evidence>
<dbReference type="EMBL" id="KN832882">
    <property type="protein sequence ID" value="KIM97107.1"/>
    <property type="molecule type" value="Genomic_DNA"/>
</dbReference>
<keyword evidence="4" id="KW-0539">Nucleus</keyword>
<dbReference type="OrthoDB" id="10000533at2759"/>
<dbReference type="GO" id="GO:0000981">
    <property type="term" value="F:DNA-binding transcription factor activity, RNA polymerase II-specific"/>
    <property type="evidence" value="ECO:0007669"/>
    <property type="project" value="InterPro"/>
</dbReference>
<dbReference type="Gene3D" id="4.10.240.10">
    <property type="entry name" value="Zn(2)-C6 fungal-type DNA-binding domain"/>
    <property type="match status" value="1"/>
</dbReference>
<dbReference type="InterPro" id="IPR021858">
    <property type="entry name" value="Fun_TF"/>
</dbReference>
<keyword evidence="3" id="KW-0560">Oxidoreductase</keyword>
<keyword evidence="2" id="KW-0521">NADP</keyword>
<gene>
    <name evidence="6" type="ORF">OIDMADRAFT_44042</name>
</gene>
<dbReference type="AlphaFoldDB" id="A0A0C3D5F9"/>
<dbReference type="InterPro" id="IPR001138">
    <property type="entry name" value="Zn2Cys6_DnaBD"/>
</dbReference>
<dbReference type="Pfam" id="PF05368">
    <property type="entry name" value="NmrA"/>
    <property type="match status" value="1"/>
</dbReference>
<proteinExistence type="inferred from homology"/>
<accession>A0A0C3D5F9</accession>
<dbReference type="InterPro" id="IPR008030">
    <property type="entry name" value="NmrA-like"/>
</dbReference>
<dbReference type="Pfam" id="PF11951">
    <property type="entry name" value="Fungal_trans_2"/>
    <property type="match status" value="1"/>
</dbReference>
<dbReference type="PANTHER" id="PTHR47706">
    <property type="entry name" value="NMRA-LIKE FAMILY PROTEIN"/>
    <property type="match status" value="1"/>
</dbReference>
<protein>
    <recommendedName>
        <fullName evidence="5">Zn(2)-C6 fungal-type domain-containing protein</fullName>
    </recommendedName>
</protein>
<dbReference type="SUPFAM" id="SSF57701">
    <property type="entry name" value="Zn2/Cys6 DNA-binding domain"/>
    <property type="match status" value="1"/>
</dbReference>
<dbReference type="GO" id="GO:0008270">
    <property type="term" value="F:zinc ion binding"/>
    <property type="evidence" value="ECO:0007669"/>
    <property type="project" value="InterPro"/>
</dbReference>
<dbReference type="PROSITE" id="PS00463">
    <property type="entry name" value="ZN2_CY6_FUNGAL_1"/>
    <property type="match status" value="1"/>
</dbReference>
<dbReference type="SMART" id="SM00066">
    <property type="entry name" value="GAL4"/>
    <property type="match status" value="1"/>
</dbReference>
<name>A0A0C3D5F9_OIDMZ</name>
<evidence type="ECO:0000256" key="2">
    <source>
        <dbReference type="ARBA" id="ARBA00022857"/>
    </source>
</evidence>
<reference evidence="7" key="2">
    <citation type="submission" date="2015-01" db="EMBL/GenBank/DDBJ databases">
        <title>Evolutionary Origins and Diversification of the Mycorrhizal Mutualists.</title>
        <authorList>
            <consortium name="DOE Joint Genome Institute"/>
            <consortium name="Mycorrhizal Genomics Consortium"/>
            <person name="Kohler A."/>
            <person name="Kuo A."/>
            <person name="Nagy L.G."/>
            <person name="Floudas D."/>
            <person name="Copeland A."/>
            <person name="Barry K.W."/>
            <person name="Cichocki N."/>
            <person name="Veneault-Fourrey C."/>
            <person name="LaButti K."/>
            <person name="Lindquist E.A."/>
            <person name="Lipzen A."/>
            <person name="Lundell T."/>
            <person name="Morin E."/>
            <person name="Murat C."/>
            <person name="Riley R."/>
            <person name="Ohm R."/>
            <person name="Sun H."/>
            <person name="Tunlid A."/>
            <person name="Henrissat B."/>
            <person name="Grigoriev I.V."/>
            <person name="Hibbett D.S."/>
            <person name="Martin F."/>
        </authorList>
    </citation>
    <scope>NUCLEOTIDE SEQUENCE [LARGE SCALE GENOMIC DNA]</scope>
    <source>
        <strain evidence="7">Zn</strain>
    </source>
</reference>
<dbReference type="PANTHER" id="PTHR47706:SF4">
    <property type="entry name" value="NMRA-LIKE DOMAIN-CONTAINING PROTEIN"/>
    <property type="match status" value="1"/>
</dbReference>
<dbReference type="InterPro" id="IPR036864">
    <property type="entry name" value="Zn2-C6_fun-type_DNA-bd_sf"/>
</dbReference>
<dbReference type="InParanoid" id="A0A0C3D5F9"/>
<dbReference type="Gene3D" id="3.40.50.720">
    <property type="entry name" value="NAD(P)-binding Rossmann-like Domain"/>
    <property type="match status" value="1"/>
</dbReference>
<evidence type="ECO:0000256" key="3">
    <source>
        <dbReference type="ARBA" id="ARBA00023002"/>
    </source>
</evidence>
<feature type="domain" description="Zn(2)-C6 fungal-type" evidence="5">
    <location>
        <begin position="4"/>
        <end position="32"/>
    </location>
</feature>
<dbReference type="CDD" id="cd00067">
    <property type="entry name" value="GAL4"/>
    <property type="match status" value="1"/>
</dbReference>
<reference evidence="6 7" key="1">
    <citation type="submission" date="2014-04" db="EMBL/GenBank/DDBJ databases">
        <authorList>
            <consortium name="DOE Joint Genome Institute"/>
            <person name="Kuo A."/>
            <person name="Martino E."/>
            <person name="Perotto S."/>
            <person name="Kohler A."/>
            <person name="Nagy L.G."/>
            <person name="Floudas D."/>
            <person name="Copeland A."/>
            <person name="Barry K.W."/>
            <person name="Cichocki N."/>
            <person name="Veneault-Fourrey C."/>
            <person name="LaButti K."/>
            <person name="Lindquist E.A."/>
            <person name="Lipzen A."/>
            <person name="Lundell T."/>
            <person name="Morin E."/>
            <person name="Murat C."/>
            <person name="Sun H."/>
            <person name="Tunlid A."/>
            <person name="Henrissat B."/>
            <person name="Grigoriev I.V."/>
            <person name="Hibbett D.S."/>
            <person name="Martin F."/>
            <person name="Nordberg H.P."/>
            <person name="Cantor M.N."/>
            <person name="Hua S.X."/>
        </authorList>
    </citation>
    <scope>NUCLEOTIDE SEQUENCE [LARGE SCALE GENOMIC DNA]</scope>
    <source>
        <strain evidence="6 7">Zn</strain>
    </source>
</reference>
<evidence type="ECO:0000256" key="4">
    <source>
        <dbReference type="ARBA" id="ARBA00023242"/>
    </source>
</evidence>
<dbReference type="InterPro" id="IPR051609">
    <property type="entry name" value="NmrA/Isoflavone_reductase-like"/>
</dbReference>
<dbReference type="GO" id="GO:0016491">
    <property type="term" value="F:oxidoreductase activity"/>
    <property type="evidence" value="ECO:0007669"/>
    <property type="project" value="UniProtKB-KW"/>
</dbReference>
<sequence>MSSACWTCRLRRKKCDRLRPVCTSCANLRIGCDNSTAKPEWMDGSEKQADMAKTIKAQIRQGAAAVEDKDFAVQTNQAVFHAAISLSAYYFTRLLARDAPHTLRTPCEQHVWDTWASHMDLSMQLIRQDLSDINAGYSQADIFHRTRVLDGILDGIFGVHGLKDGKYHLHSVLLSMQLPSIFDGTYLGYYVWSADQTSFQFSTALLIYADIVASVCLRTAPRLRHCHNSLIAGSGTPVSQCEQLIHMEHYFGCHGWAFILIGDIAALDAWKLATMSDGGSDLDEFAVRGKELETRLYQGLESMDPVHASCGLPNNIHQSDQHVLVTKLWLHAALVYLSTIVHGWQPTHPNIRANVRAALDLVKAFTSDLRLRCLMWPLCVAGCIAASDEEQEFRLIMSELPPLQSFGANKEVLKIMEGAWQRRGQFEENQWGLADYFRAEGSIQIPLATMVVVAVAGGSGHVGRTIVETLVEIGDHEVIVLGRKATPNVANSKSVVVDYADVAAIAEALTQHAVHTVICTISVVDEASSASQIHLIQAAGQSSSVKRFIASSWGSNSNEKSPVYALQQASNDELRKTQLEWTRFANGFFLDYYGAPHVKTHLPTITFAVDIASKKAALPGTGNETIALTYSFDVAKFVSPFLNLPKWEEVTYCYGEKTTWNEFVKVAEEVTGSTFEVTYDPIEKLAKGEITELPPHAKELAASPFPETIARMLLSVLGLWAATGYFNVPVEQSLNQKFPDIKPVTVREMLRLGQGSK</sequence>
<dbReference type="SUPFAM" id="SSF51735">
    <property type="entry name" value="NAD(P)-binding Rossmann-fold domains"/>
    <property type="match status" value="1"/>
</dbReference>
<evidence type="ECO:0000256" key="1">
    <source>
        <dbReference type="ARBA" id="ARBA00005725"/>
    </source>
</evidence>
<dbReference type="HOGENOM" id="CLU_368051_0_0_1"/>
<dbReference type="Gene3D" id="3.90.25.10">
    <property type="entry name" value="UDP-galactose 4-epimerase, domain 1"/>
    <property type="match status" value="1"/>
</dbReference>
<evidence type="ECO:0000259" key="5">
    <source>
        <dbReference type="PROSITE" id="PS50048"/>
    </source>
</evidence>
<dbReference type="PROSITE" id="PS50048">
    <property type="entry name" value="ZN2_CY6_FUNGAL_2"/>
    <property type="match status" value="1"/>
</dbReference>
<dbReference type="InterPro" id="IPR036291">
    <property type="entry name" value="NAD(P)-bd_dom_sf"/>
</dbReference>